<dbReference type="SUPFAM" id="SSF69118">
    <property type="entry name" value="AhpD-like"/>
    <property type="match status" value="1"/>
</dbReference>
<name>A0AAE3QRB2_9BACT</name>
<comment type="caution">
    <text evidence="2">The sequence shown here is derived from an EMBL/GenBank/DDBJ whole genome shotgun (WGS) entry which is preliminary data.</text>
</comment>
<reference evidence="2" key="1">
    <citation type="submission" date="2023-05" db="EMBL/GenBank/DDBJ databases">
        <authorList>
            <person name="Zhang X."/>
        </authorList>
    </citation>
    <scope>NUCLEOTIDE SEQUENCE</scope>
    <source>
        <strain evidence="2">YF14B1</strain>
    </source>
</reference>
<dbReference type="PANTHER" id="PTHR34846:SF10">
    <property type="entry name" value="CYTOPLASMIC PROTEIN"/>
    <property type="match status" value="1"/>
</dbReference>
<accession>A0AAE3QRB2</accession>
<gene>
    <name evidence="2" type="ORF">QNI16_14495</name>
</gene>
<evidence type="ECO:0000259" key="1">
    <source>
        <dbReference type="Pfam" id="PF02627"/>
    </source>
</evidence>
<dbReference type="InterPro" id="IPR029032">
    <property type="entry name" value="AhpD-like"/>
</dbReference>
<dbReference type="Proteomes" id="UP001241110">
    <property type="component" value="Unassembled WGS sequence"/>
</dbReference>
<organism evidence="2 3">
    <name type="scientific">Xanthocytophaga flava</name>
    <dbReference type="NCBI Taxonomy" id="3048013"/>
    <lineage>
        <taxon>Bacteria</taxon>
        <taxon>Pseudomonadati</taxon>
        <taxon>Bacteroidota</taxon>
        <taxon>Cytophagia</taxon>
        <taxon>Cytophagales</taxon>
        <taxon>Rhodocytophagaceae</taxon>
        <taxon>Xanthocytophaga</taxon>
    </lineage>
</organism>
<dbReference type="EMBL" id="JASJOS010000006">
    <property type="protein sequence ID" value="MDJ1481706.1"/>
    <property type="molecule type" value="Genomic_DNA"/>
</dbReference>
<evidence type="ECO:0000313" key="2">
    <source>
        <dbReference type="EMBL" id="MDJ1481706.1"/>
    </source>
</evidence>
<dbReference type="InterPro" id="IPR004675">
    <property type="entry name" value="AhpD_core"/>
</dbReference>
<dbReference type="GO" id="GO:0051920">
    <property type="term" value="F:peroxiredoxin activity"/>
    <property type="evidence" value="ECO:0007669"/>
    <property type="project" value="InterPro"/>
</dbReference>
<sequence length="160" mass="18205">MKTRISFQEAPKGFMDGLMKTHLYLKKSGLDAKLIELINFRVSQINECAYCLDMHYKDAIQLGESEQRLYSLAAWRETPYYSKAERAALAYTESLTRLNNHESAEKEWEDLSTYFSTTDIANLTLAITQINTCNRLNRAFGTVPGNYQPGEHEVVPAVAV</sequence>
<dbReference type="InterPro" id="IPR003779">
    <property type="entry name" value="CMD-like"/>
</dbReference>
<dbReference type="AlphaFoldDB" id="A0AAE3QRB2"/>
<dbReference type="NCBIfam" id="TIGR00778">
    <property type="entry name" value="ahpD_dom"/>
    <property type="match status" value="1"/>
</dbReference>
<dbReference type="PANTHER" id="PTHR34846">
    <property type="entry name" value="4-CARBOXYMUCONOLACTONE DECARBOXYLASE FAMILY PROTEIN (AFU_ORTHOLOGUE AFUA_6G11590)"/>
    <property type="match status" value="1"/>
</dbReference>
<dbReference type="RefSeq" id="WP_313979850.1">
    <property type="nucleotide sequence ID" value="NZ_JASJOS010000006.1"/>
</dbReference>
<dbReference type="Pfam" id="PF02627">
    <property type="entry name" value="CMD"/>
    <property type="match status" value="1"/>
</dbReference>
<evidence type="ECO:0000313" key="3">
    <source>
        <dbReference type="Proteomes" id="UP001241110"/>
    </source>
</evidence>
<dbReference type="Gene3D" id="1.20.1290.10">
    <property type="entry name" value="AhpD-like"/>
    <property type="match status" value="1"/>
</dbReference>
<protein>
    <submittedName>
        <fullName evidence="2">Carboxymuconolactone decarboxylase family protein</fullName>
    </submittedName>
</protein>
<proteinExistence type="predicted"/>
<feature type="domain" description="Carboxymuconolactone decarboxylase-like" evidence="1">
    <location>
        <begin position="14"/>
        <end position="93"/>
    </location>
</feature>